<dbReference type="AlphaFoldDB" id="A0A2P2JQB1"/>
<dbReference type="GO" id="GO:2000031">
    <property type="term" value="P:regulation of salicylic acid mediated signaling pathway"/>
    <property type="evidence" value="ECO:0007669"/>
    <property type="project" value="InterPro"/>
</dbReference>
<dbReference type="GO" id="GO:0005886">
    <property type="term" value="C:plasma membrane"/>
    <property type="evidence" value="ECO:0007669"/>
    <property type="project" value="TreeGrafter"/>
</dbReference>
<dbReference type="GO" id="GO:0009626">
    <property type="term" value="P:plant-type hypersensitive response"/>
    <property type="evidence" value="ECO:0007669"/>
    <property type="project" value="TreeGrafter"/>
</dbReference>
<dbReference type="PANTHER" id="PTHR33199:SF6">
    <property type="entry name" value="MACPF DOMAIN PROTEIN"/>
    <property type="match status" value="1"/>
</dbReference>
<name>A0A2P2JQB1_RHIMU</name>
<sequence length="592" mass="66323">MARAREAAEAAIDAIGKGYDLTVDLRLKYSKSRVISMDDDKVREIRIPGGFTIPGVPKSIKCDKGERTRFTSDVLSFQQMSEQFNQELSLSGKIPTGHFNSAFEFTGVWQQDAANTQSLAFDGVFITLYNVALEKSQVVLCDHIKEAVPSTWDPSALARFIETYGTHIIVGVKMGGKDVIYVKQQHYSALQPVDVQKKLKDIADKIFIDAAGQDITKFDKTHEREKFAMDQGLVFMDQFPSTSYSHIEDIKFIRKGQGGSNRSRPHSEWCHTVQLDPDVISMSFVPVTSLLSGIHGSGFLTHAINLYLRYKPPIEELHQFLEFQVPRQWAPVFGELAIGPDRRKQSSASLQFSFMGPKLYVNTTPVNVGKRPVTGLRLYLEGKRSNCLAIHLQHLSSLPKTLQLEDEQSSSISHPSDRRYYEKVQWKNFAHICTAPVECDDESSVVTGAQFEVGDSGFKKVLFLRLHFSKVKRVAALRRHGWDSSPALTQKSGLISTLISTHFSAVQKPRPKQPEVNINSAVYPGRPPVPTQTPKLLKFVDTTELTRGPQDTPGYWAVSGAKLNVDRGRISLRVKYSLLTLILPDEEVLVDI</sequence>
<dbReference type="InterPro" id="IPR020864">
    <property type="entry name" value="MACPF"/>
</dbReference>
<organism evidence="2">
    <name type="scientific">Rhizophora mucronata</name>
    <name type="common">Asiatic mangrove</name>
    <dbReference type="NCBI Taxonomy" id="61149"/>
    <lineage>
        <taxon>Eukaryota</taxon>
        <taxon>Viridiplantae</taxon>
        <taxon>Streptophyta</taxon>
        <taxon>Embryophyta</taxon>
        <taxon>Tracheophyta</taxon>
        <taxon>Spermatophyta</taxon>
        <taxon>Magnoliopsida</taxon>
        <taxon>eudicotyledons</taxon>
        <taxon>Gunneridae</taxon>
        <taxon>Pentapetalae</taxon>
        <taxon>rosids</taxon>
        <taxon>fabids</taxon>
        <taxon>Malpighiales</taxon>
        <taxon>Rhizophoraceae</taxon>
        <taxon>Rhizophora</taxon>
    </lineage>
</organism>
<dbReference type="PANTHER" id="PTHR33199">
    <property type="entry name" value="MACPF DOMAIN-CONTAINING PROTEIN CAD1"/>
    <property type="match status" value="1"/>
</dbReference>
<evidence type="ECO:0000313" key="2">
    <source>
        <dbReference type="EMBL" id="MBW95657.1"/>
    </source>
</evidence>
<accession>A0A2P2JQB1</accession>
<evidence type="ECO:0000259" key="1">
    <source>
        <dbReference type="PROSITE" id="PS51412"/>
    </source>
</evidence>
<feature type="domain" description="MACPF" evidence="1">
    <location>
        <begin position="1"/>
        <end position="321"/>
    </location>
</feature>
<dbReference type="PROSITE" id="PS51412">
    <property type="entry name" value="MACPF_2"/>
    <property type="match status" value="1"/>
</dbReference>
<protein>
    <submittedName>
        <fullName evidence="2">Uncharacterized protein MANES_13G079000</fullName>
    </submittedName>
</protein>
<dbReference type="InterPro" id="IPR044663">
    <property type="entry name" value="CAD1/NSL1-like"/>
</dbReference>
<dbReference type="Pfam" id="PF01823">
    <property type="entry name" value="MACPF"/>
    <property type="match status" value="1"/>
</dbReference>
<proteinExistence type="predicted"/>
<reference evidence="2" key="1">
    <citation type="submission" date="2018-02" db="EMBL/GenBank/DDBJ databases">
        <title>Rhizophora mucronata_Transcriptome.</title>
        <authorList>
            <person name="Meera S.P."/>
            <person name="Sreeshan A."/>
            <person name="Augustine A."/>
        </authorList>
    </citation>
    <scope>NUCLEOTIDE SEQUENCE</scope>
    <source>
        <tissue evidence="2">Leaf</tissue>
    </source>
</reference>
<dbReference type="SMART" id="SM00457">
    <property type="entry name" value="MACPF"/>
    <property type="match status" value="1"/>
</dbReference>
<dbReference type="EMBL" id="GGEC01015174">
    <property type="protein sequence ID" value="MBW95657.1"/>
    <property type="molecule type" value="Transcribed_RNA"/>
</dbReference>